<dbReference type="STRING" id="398580.Dshi_1213"/>
<dbReference type="InterPro" id="IPR003593">
    <property type="entry name" value="AAA+_ATPase"/>
</dbReference>
<dbReference type="PANTHER" id="PTHR42759:SF1">
    <property type="entry name" value="MAGNESIUM-CHELATASE SUBUNIT CHLD"/>
    <property type="match status" value="1"/>
</dbReference>
<feature type="domain" description="AAA+ ATPase" evidence="1">
    <location>
        <begin position="42"/>
        <end position="203"/>
    </location>
</feature>
<keyword evidence="3" id="KW-1185">Reference proteome</keyword>
<name>A8LIA1_DINSH</name>
<dbReference type="SMART" id="SM00382">
    <property type="entry name" value="AAA"/>
    <property type="match status" value="1"/>
</dbReference>
<dbReference type="EMBL" id="CP000830">
    <property type="protein sequence ID" value="ABV92955.1"/>
    <property type="molecule type" value="Genomic_DNA"/>
</dbReference>
<dbReference type="Pfam" id="PF07728">
    <property type="entry name" value="AAA_5"/>
    <property type="match status" value="1"/>
</dbReference>
<dbReference type="HOGENOM" id="CLU_051820_1_0_5"/>
<dbReference type="InterPro" id="IPR027417">
    <property type="entry name" value="P-loop_NTPase"/>
</dbReference>
<dbReference type="KEGG" id="dsh:Dshi_1213"/>
<dbReference type="CDD" id="cd00009">
    <property type="entry name" value="AAA"/>
    <property type="match status" value="1"/>
</dbReference>
<proteinExistence type="predicted"/>
<dbReference type="SUPFAM" id="SSF52540">
    <property type="entry name" value="P-loop containing nucleoside triphosphate hydrolases"/>
    <property type="match status" value="1"/>
</dbReference>
<evidence type="ECO:0000313" key="3">
    <source>
        <dbReference type="Proteomes" id="UP000006833"/>
    </source>
</evidence>
<dbReference type="Proteomes" id="UP000006833">
    <property type="component" value="Chromosome"/>
</dbReference>
<reference evidence="3" key="1">
    <citation type="journal article" date="2010" name="ISME J.">
        <title>The complete genome sequence of the algal symbiont Dinoroseobacter shibae: a hitchhiker's guide to life in the sea.</title>
        <authorList>
            <person name="Wagner-Dobler I."/>
            <person name="Ballhausen B."/>
            <person name="Berger M."/>
            <person name="Brinkhoff T."/>
            <person name="Buchholz I."/>
            <person name="Bunk B."/>
            <person name="Cypionka H."/>
            <person name="Daniel R."/>
            <person name="Drepper T."/>
            <person name="Gerdts G."/>
            <person name="Hahnke S."/>
            <person name="Han C."/>
            <person name="Jahn D."/>
            <person name="Kalhoefer D."/>
            <person name="Kiss H."/>
            <person name="Klenk H.P."/>
            <person name="Kyrpides N."/>
            <person name="Liebl W."/>
            <person name="Liesegang H."/>
            <person name="Meincke L."/>
            <person name="Pati A."/>
            <person name="Petersen J."/>
            <person name="Piekarski T."/>
            <person name="Pommerenke C."/>
            <person name="Pradella S."/>
            <person name="Pukall R."/>
            <person name="Rabus R."/>
            <person name="Stackebrandt E."/>
            <person name="Thole S."/>
            <person name="Thompson L."/>
            <person name="Tielen P."/>
            <person name="Tomasch J."/>
            <person name="von Jan M."/>
            <person name="Wanphrut N."/>
            <person name="Wichels A."/>
            <person name="Zech H."/>
            <person name="Simon M."/>
        </authorList>
    </citation>
    <scope>NUCLEOTIDE SEQUENCE [LARGE SCALE GENOMIC DNA]</scope>
    <source>
        <strain evidence="3">DSM 16493 / NCIMB 14021 / DFL 12</strain>
    </source>
</reference>
<accession>A8LIA1</accession>
<dbReference type="AlphaFoldDB" id="A8LIA1"/>
<sequence length="302" mass="33087">MGFHPPSRQGMTDWTSLQTAMAEHGYVASDDLAMALHIARSLGRPLLLEGAAGVGKTEVARVLAAVEDTRLIRLQCYEGLDASHAIYEWNYPRQLLAIRAAAEDGESARAAETRVFSEDYLLERPLLAAIRQDRAPVLLIDEIDRADEEFEAYLLEVLSEFQITVPELGTLTAVTRPTVILTANGTRDLSDALRRRCVYAYVEYPSREVELSILLARCPEIADQLAAQIVGFVQAVRREDLEKKPGIAEMLDFAAALSGLGIADLNDDPVVLGATLATLLKTRQDRDTLSVEVAQRLAGKAA</sequence>
<dbReference type="GO" id="GO:0005524">
    <property type="term" value="F:ATP binding"/>
    <property type="evidence" value="ECO:0007669"/>
    <property type="project" value="InterPro"/>
</dbReference>
<protein>
    <submittedName>
        <fullName evidence="2">ATPase associated with various cellular activities AAA_5</fullName>
    </submittedName>
</protein>
<dbReference type="InterPro" id="IPR011704">
    <property type="entry name" value="ATPase_dyneun-rel_AAA"/>
</dbReference>
<dbReference type="GO" id="GO:0016887">
    <property type="term" value="F:ATP hydrolysis activity"/>
    <property type="evidence" value="ECO:0007669"/>
    <property type="project" value="InterPro"/>
</dbReference>
<dbReference type="Gene3D" id="3.40.50.300">
    <property type="entry name" value="P-loop containing nucleotide triphosphate hydrolases"/>
    <property type="match status" value="1"/>
</dbReference>
<dbReference type="PANTHER" id="PTHR42759">
    <property type="entry name" value="MOXR FAMILY PROTEIN"/>
    <property type="match status" value="1"/>
</dbReference>
<dbReference type="InterPro" id="IPR050764">
    <property type="entry name" value="CbbQ/NirQ/NorQ/GpvN"/>
</dbReference>
<evidence type="ECO:0000259" key="1">
    <source>
        <dbReference type="SMART" id="SM00382"/>
    </source>
</evidence>
<evidence type="ECO:0000313" key="2">
    <source>
        <dbReference type="EMBL" id="ABV92955.1"/>
    </source>
</evidence>
<gene>
    <name evidence="2" type="primary">coxD</name>
    <name evidence="2" type="ordered locus">Dshi_1213</name>
</gene>
<dbReference type="eggNOG" id="COG0714">
    <property type="taxonomic scope" value="Bacteria"/>
</dbReference>
<organism evidence="2 3">
    <name type="scientific">Dinoroseobacter shibae (strain DSM 16493 / NCIMB 14021 / DFL 12)</name>
    <dbReference type="NCBI Taxonomy" id="398580"/>
    <lineage>
        <taxon>Bacteria</taxon>
        <taxon>Pseudomonadati</taxon>
        <taxon>Pseudomonadota</taxon>
        <taxon>Alphaproteobacteria</taxon>
        <taxon>Rhodobacterales</taxon>
        <taxon>Roseobacteraceae</taxon>
        <taxon>Dinoroseobacter</taxon>
    </lineage>
</organism>